<protein>
    <submittedName>
        <fullName evidence="1">Uncharacterized protein</fullName>
    </submittedName>
</protein>
<reference evidence="1 2" key="1">
    <citation type="submission" date="2020-04" db="EMBL/GenBank/DDBJ databases">
        <authorList>
            <person name="De Canck E."/>
        </authorList>
    </citation>
    <scope>NUCLEOTIDE SEQUENCE [LARGE SCALE GENOMIC DNA]</scope>
    <source>
        <strain evidence="1 2">LMG 28688</strain>
    </source>
</reference>
<evidence type="ECO:0000313" key="1">
    <source>
        <dbReference type="EMBL" id="CAB3798247.1"/>
    </source>
</evidence>
<proteinExistence type="predicted"/>
<dbReference type="Proteomes" id="UP000494119">
    <property type="component" value="Unassembled WGS sequence"/>
</dbReference>
<organism evidence="1 2">
    <name type="scientific">Paraburkholderia caffeinitolerans</name>
    <dbReference type="NCBI Taxonomy" id="1723730"/>
    <lineage>
        <taxon>Bacteria</taxon>
        <taxon>Pseudomonadati</taxon>
        <taxon>Pseudomonadota</taxon>
        <taxon>Betaproteobacteria</taxon>
        <taxon>Burkholderiales</taxon>
        <taxon>Burkholderiaceae</taxon>
        <taxon>Paraburkholderia</taxon>
    </lineage>
</organism>
<name>A0A6J5GG98_9BURK</name>
<accession>A0A6J5GG98</accession>
<dbReference type="AlphaFoldDB" id="A0A6J5GG98"/>
<gene>
    <name evidence="1" type="ORF">LMG28688_04683</name>
</gene>
<dbReference type="EMBL" id="CADIKL010000027">
    <property type="protein sequence ID" value="CAB3798247.1"/>
    <property type="molecule type" value="Genomic_DNA"/>
</dbReference>
<sequence length="29" mass="3606">MSFRIFFFYVFKEKARHFGALFMAADWKN</sequence>
<evidence type="ECO:0000313" key="2">
    <source>
        <dbReference type="Proteomes" id="UP000494119"/>
    </source>
</evidence>
<keyword evidence="2" id="KW-1185">Reference proteome</keyword>